<dbReference type="InterPro" id="IPR015500">
    <property type="entry name" value="Peptidase_S8_subtilisin-rel"/>
</dbReference>
<evidence type="ECO:0000259" key="7">
    <source>
        <dbReference type="Pfam" id="PF00082"/>
    </source>
</evidence>
<dbReference type="RefSeq" id="WP_260559898.1">
    <property type="nucleotide sequence ID" value="NZ_BAABEC010000074.1"/>
</dbReference>
<keyword evidence="9" id="KW-1185">Reference proteome</keyword>
<evidence type="ECO:0000256" key="6">
    <source>
        <dbReference type="RuleBase" id="RU003355"/>
    </source>
</evidence>
<proteinExistence type="inferred from homology"/>
<dbReference type="PROSITE" id="PS51892">
    <property type="entry name" value="SUBTILASE"/>
    <property type="match status" value="1"/>
</dbReference>
<dbReference type="Pfam" id="PF00082">
    <property type="entry name" value="Peptidase_S8"/>
    <property type="match status" value="1"/>
</dbReference>
<dbReference type="PROSITE" id="PS00136">
    <property type="entry name" value="SUBTILASE_ASP"/>
    <property type="match status" value="1"/>
</dbReference>
<dbReference type="InterPro" id="IPR023828">
    <property type="entry name" value="Peptidase_S8_Ser-AS"/>
</dbReference>
<keyword evidence="2 5" id="KW-0645">Protease</keyword>
<reference evidence="8" key="1">
    <citation type="submission" date="2022-09" db="EMBL/GenBank/DDBJ databases">
        <title>genome sequence of Deinococcus rubellus.</title>
        <authorList>
            <person name="Srinivasan S."/>
        </authorList>
    </citation>
    <scope>NUCLEOTIDE SEQUENCE</scope>
    <source>
        <strain evidence="8">Ant6</strain>
    </source>
</reference>
<organism evidence="8 9">
    <name type="scientific">Deinococcus rubellus</name>
    <dbReference type="NCBI Taxonomy" id="1889240"/>
    <lineage>
        <taxon>Bacteria</taxon>
        <taxon>Thermotogati</taxon>
        <taxon>Deinococcota</taxon>
        <taxon>Deinococci</taxon>
        <taxon>Deinococcales</taxon>
        <taxon>Deinococcaceae</taxon>
        <taxon>Deinococcus</taxon>
    </lineage>
</organism>
<evidence type="ECO:0000256" key="1">
    <source>
        <dbReference type="ARBA" id="ARBA00011073"/>
    </source>
</evidence>
<dbReference type="SUPFAM" id="SSF52743">
    <property type="entry name" value="Subtilisin-like"/>
    <property type="match status" value="1"/>
</dbReference>
<keyword evidence="4 5" id="KW-0720">Serine protease</keyword>
<feature type="active site" description="Charge relay system" evidence="5">
    <location>
        <position position="379"/>
    </location>
</feature>
<evidence type="ECO:0000256" key="4">
    <source>
        <dbReference type="ARBA" id="ARBA00022825"/>
    </source>
</evidence>
<dbReference type="PROSITE" id="PS51257">
    <property type="entry name" value="PROKAR_LIPOPROTEIN"/>
    <property type="match status" value="1"/>
</dbReference>
<dbReference type="EMBL" id="CP104213">
    <property type="protein sequence ID" value="UWX63614.1"/>
    <property type="molecule type" value="Genomic_DNA"/>
</dbReference>
<dbReference type="PANTHER" id="PTHR43399:SF4">
    <property type="entry name" value="CELL WALL-ASSOCIATED PROTEASE"/>
    <property type="match status" value="1"/>
</dbReference>
<dbReference type="PANTHER" id="PTHR43399">
    <property type="entry name" value="SUBTILISIN-RELATED"/>
    <property type="match status" value="1"/>
</dbReference>
<feature type="active site" description="Charge relay system" evidence="5">
    <location>
        <position position="232"/>
    </location>
</feature>
<dbReference type="Gene3D" id="3.40.50.200">
    <property type="entry name" value="Peptidase S8/S53 domain"/>
    <property type="match status" value="1"/>
</dbReference>
<evidence type="ECO:0000256" key="2">
    <source>
        <dbReference type="ARBA" id="ARBA00022670"/>
    </source>
</evidence>
<dbReference type="PRINTS" id="PR00723">
    <property type="entry name" value="SUBTILISIN"/>
</dbReference>
<accession>A0ABY5YEU6</accession>
<evidence type="ECO:0000256" key="5">
    <source>
        <dbReference type="PROSITE-ProRule" id="PRU01240"/>
    </source>
</evidence>
<gene>
    <name evidence="8" type="ORF">N0D28_12860</name>
</gene>
<evidence type="ECO:0000313" key="8">
    <source>
        <dbReference type="EMBL" id="UWX63614.1"/>
    </source>
</evidence>
<feature type="domain" description="Peptidase S8/S53" evidence="7">
    <location>
        <begin position="180"/>
        <end position="425"/>
    </location>
</feature>
<dbReference type="PROSITE" id="PS00138">
    <property type="entry name" value="SUBTILASE_SER"/>
    <property type="match status" value="1"/>
</dbReference>
<comment type="similarity">
    <text evidence="1 5 6">Belongs to the peptidase S8 family.</text>
</comment>
<dbReference type="InterPro" id="IPR023827">
    <property type="entry name" value="Peptidase_S8_Asp-AS"/>
</dbReference>
<feature type="active site" description="Charge relay system" evidence="5">
    <location>
        <position position="189"/>
    </location>
</feature>
<dbReference type="Proteomes" id="UP001060261">
    <property type="component" value="Chromosome"/>
</dbReference>
<name>A0ABY5YEU6_9DEIO</name>
<protein>
    <submittedName>
        <fullName evidence="8">S8 family serine peptidase</fullName>
    </submittedName>
</protein>
<dbReference type="InterPro" id="IPR051048">
    <property type="entry name" value="Peptidase_S8/S53_subtilisin"/>
</dbReference>
<dbReference type="InterPro" id="IPR036852">
    <property type="entry name" value="Peptidase_S8/S53_dom_sf"/>
</dbReference>
<evidence type="ECO:0000313" key="9">
    <source>
        <dbReference type="Proteomes" id="UP001060261"/>
    </source>
</evidence>
<keyword evidence="3 5" id="KW-0378">Hydrolase</keyword>
<dbReference type="InterPro" id="IPR000209">
    <property type="entry name" value="Peptidase_S8/S53_dom"/>
</dbReference>
<sequence>MHILQKVFWAGLGLSTMLLLGGCGQSGVQGLSKAQAVRYEYNTSVSITASDTQAAVEQRYGATAVVWRPDAGFAVLGLHHRPQGGQLQVQDLNGAALTYVDNQNVFGASGTSSAWSGKAVQLDSAGRAYVWSGGRAYVWSGGRARVWSGGSGTVGGIPENSATWGRIGLPAAWAAAPNLGEGVTVAVIDTGIDLQHEMFQGALVGSQDQWDFVGNDAVPQEEGSFSDEGFGHGTNVASIVLQIAPHARIMPLRVLAPDGSGDETAVAQAIDFAVSHGANVINLSLGSITKSDTIKKMINYAASKGVAVISSSGNTGDDRVTYPARDASGNFMVGVGSVNSKDLKSDFSTYGDKVGVMAPGEMVWGPVPGNLFSYWSGTSMASPMVAGSLALALGQPLANKIKPENLVGLILKTASDIKNLNGSYGAKVKLRLNVGSFIQAATQPSSSK</sequence>
<evidence type="ECO:0000256" key="3">
    <source>
        <dbReference type="ARBA" id="ARBA00022801"/>
    </source>
</evidence>